<dbReference type="SUPFAM" id="SSF63501">
    <property type="entry name" value="Frizzled cysteine-rich domain"/>
    <property type="match status" value="1"/>
</dbReference>
<sequence length="690" mass="79498">MLFLRLLFIVRLLLWFSSSAIGPGLSRLQPHLPVDELPDTSNWESSVMPYTNEANSYAYWNCHTIPPNMTLCKSVGYSRMVLPNFLQHESIREVIQQANVWVALVNTDCHPDIQRFLCSLYAPVCLKSHQEAKIPPCWELCEQVRNACLPRMRLFGFDWPKIVQCEQFPRLAESMCIPPQEETAVKCAPCEQAITLENIASSYCMADVVLKASLKDVVLQPNRASFQLIPSQRTQALKLTRSDGTVWTSFDAQRSLKRNRQRRFRQRSLKSRTYRHTYKTVPKQGVLGMHSQASSNAPVSYLGNWLVRGRRSTLHWKSPFANQSQPGWSFASPPNGGRSNRVNRRRRAQNSELHELDGITEFQLTCSACSGLSHFTGTSGASNSLSQQRWLIMGRRILEKDGKRVSNILQVTFLTNWDRNSPEFRRSLTAIRTQPVSHLCPKKVLSGDTSVSATLDDTGPNRNLKILRSVSSEYADAPIRTHPEQPLLHLERQTGSYGNSQSLPSEQQKLNAVANSAITNGTMDAYTIRRKDSYGTGTRKTGRQSDRPSLESEVEKKLVMSSQHSRTTFSPLEHYRPEWNVSQRRPYGLADKRIIPQHWMTVERSTKVQKPHSWDSERETEAAEQQRRKWRRERRQWIRRQRPDRFQSQTRKNGEKLVTDLPTHTTLRHQPINPYGSEDISQYERRFWNR</sequence>
<dbReference type="EMBL" id="QNGE01001438">
    <property type="protein sequence ID" value="KAA3677582.1"/>
    <property type="molecule type" value="Genomic_DNA"/>
</dbReference>
<keyword evidence="6 11" id="KW-0732">Signal</keyword>
<comment type="subcellular location">
    <subcellularLocation>
        <location evidence="1">Secreted</location>
    </subcellularLocation>
</comment>
<keyword evidence="8 9" id="KW-1015">Disulfide bond</keyword>
<proteinExistence type="inferred from homology"/>
<evidence type="ECO:0000313" key="13">
    <source>
        <dbReference type="EMBL" id="KAA3677582.1"/>
    </source>
</evidence>
<dbReference type="Pfam" id="PF01392">
    <property type="entry name" value="Fz"/>
    <property type="match status" value="1"/>
</dbReference>
<evidence type="ECO:0000256" key="2">
    <source>
        <dbReference type="ARBA" id="ARBA00010054"/>
    </source>
</evidence>
<dbReference type="GO" id="GO:0030154">
    <property type="term" value="P:cell differentiation"/>
    <property type="evidence" value="ECO:0007669"/>
    <property type="project" value="UniProtKB-KW"/>
</dbReference>
<feature type="signal peptide" evidence="11">
    <location>
        <begin position="1"/>
        <end position="19"/>
    </location>
</feature>
<name>A0A5J4NPW4_9TREM</name>
<feature type="compositionally biased region" description="Basic and acidic residues" evidence="10">
    <location>
        <begin position="612"/>
        <end position="627"/>
    </location>
</feature>
<protein>
    <recommendedName>
        <fullName evidence="12">FZ domain-containing protein</fullName>
    </recommendedName>
</protein>
<comment type="similarity">
    <text evidence="2">Belongs to the secreted frizzled-related protein (sFRP) family.</text>
</comment>
<evidence type="ECO:0000256" key="7">
    <source>
        <dbReference type="ARBA" id="ARBA00022782"/>
    </source>
</evidence>
<dbReference type="InterPro" id="IPR036790">
    <property type="entry name" value="Frizzled_dom_sf"/>
</dbReference>
<dbReference type="GO" id="GO:0060070">
    <property type="term" value="P:canonical Wnt signaling pathway"/>
    <property type="evidence" value="ECO:0007669"/>
    <property type="project" value="TreeGrafter"/>
</dbReference>
<organism evidence="13 14">
    <name type="scientific">Paragonimus westermani</name>
    <dbReference type="NCBI Taxonomy" id="34504"/>
    <lineage>
        <taxon>Eukaryota</taxon>
        <taxon>Metazoa</taxon>
        <taxon>Spiralia</taxon>
        <taxon>Lophotrochozoa</taxon>
        <taxon>Platyhelminthes</taxon>
        <taxon>Trematoda</taxon>
        <taxon>Digenea</taxon>
        <taxon>Plagiorchiida</taxon>
        <taxon>Troglotremata</taxon>
        <taxon>Troglotrematidae</taxon>
        <taxon>Paragonimus</taxon>
    </lineage>
</organism>
<dbReference type="Gene3D" id="1.10.2000.10">
    <property type="entry name" value="Frizzled cysteine-rich domain"/>
    <property type="match status" value="1"/>
</dbReference>
<feature type="region of interest" description="Disordered" evidence="10">
    <location>
        <begin position="531"/>
        <end position="553"/>
    </location>
</feature>
<evidence type="ECO:0000256" key="1">
    <source>
        <dbReference type="ARBA" id="ARBA00004613"/>
    </source>
</evidence>
<dbReference type="PROSITE" id="PS50038">
    <property type="entry name" value="FZ"/>
    <property type="match status" value="1"/>
</dbReference>
<keyword evidence="14" id="KW-1185">Reference proteome</keyword>
<evidence type="ECO:0000259" key="12">
    <source>
        <dbReference type="PROSITE" id="PS50038"/>
    </source>
</evidence>
<feature type="region of interest" description="Disordered" evidence="10">
    <location>
        <begin position="603"/>
        <end position="627"/>
    </location>
</feature>
<dbReference type="FunFam" id="1.10.2000.10:FF:000001">
    <property type="entry name" value="secreted frizzled-related protein 2"/>
    <property type="match status" value="1"/>
</dbReference>
<keyword evidence="4" id="KW-0964">Secreted</keyword>
<feature type="disulfide bond" evidence="9">
    <location>
        <begin position="72"/>
        <end position="118"/>
    </location>
</feature>
<keyword evidence="3" id="KW-0217">Developmental protein</keyword>
<dbReference type="AlphaFoldDB" id="A0A5J4NPW4"/>
<evidence type="ECO:0000256" key="10">
    <source>
        <dbReference type="SAM" id="MobiDB-lite"/>
    </source>
</evidence>
<keyword evidence="7" id="KW-0221">Differentiation</keyword>
<feature type="disulfide bond" evidence="9">
    <location>
        <begin position="141"/>
        <end position="165"/>
    </location>
</feature>
<evidence type="ECO:0000256" key="6">
    <source>
        <dbReference type="ARBA" id="ARBA00022729"/>
    </source>
</evidence>
<dbReference type="PANTHER" id="PTHR11309">
    <property type="entry name" value="FRIZZLED"/>
    <property type="match status" value="1"/>
</dbReference>
<dbReference type="SMART" id="SM00063">
    <property type="entry name" value="FRI"/>
    <property type="match status" value="1"/>
</dbReference>
<comment type="caution">
    <text evidence="9">Lacks conserved residue(s) required for the propagation of feature annotation.</text>
</comment>
<gene>
    <name evidence="13" type="ORF">DEA37_0009156</name>
</gene>
<dbReference type="GO" id="GO:0005615">
    <property type="term" value="C:extracellular space"/>
    <property type="evidence" value="ECO:0007669"/>
    <property type="project" value="TreeGrafter"/>
</dbReference>
<dbReference type="GO" id="GO:0035567">
    <property type="term" value="P:non-canonical Wnt signaling pathway"/>
    <property type="evidence" value="ECO:0007669"/>
    <property type="project" value="TreeGrafter"/>
</dbReference>
<dbReference type="PANTHER" id="PTHR11309:SF148">
    <property type="entry name" value="SECRETED FRIZZLED-RELATED PROTEIN 1"/>
    <property type="match status" value="1"/>
</dbReference>
<feature type="region of interest" description="Disordered" evidence="10">
    <location>
        <begin position="318"/>
        <end position="345"/>
    </location>
</feature>
<feature type="chain" id="PRO_5023910017" description="FZ domain-containing protein" evidence="11">
    <location>
        <begin position="20"/>
        <end position="690"/>
    </location>
</feature>
<evidence type="ECO:0000313" key="14">
    <source>
        <dbReference type="Proteomes" id="UP000324629"/>
    </source>
</evidence>
<feature type="compositionally biased region" description="Basic and acidic residues" evidence="10">
    <location>
        <begin position="543"/>
        <end position="553"/>
    </location>
</feature>
<dbReference type="GO" id="GO:0017147">
    <property type="term" value="F:Wnt-protein binding"/>
    <property type="evidence" value="ECO:0007669"/>
    <property type="project" value="TreeGrafter"/>
</dbReference>
<dbReference type="InterPro" id="IPR015526">
    <property type="entry name" value="Frizzled/SFRP"/>
</dbReference>
<evidence type="ECO:0000256" key="11">
    <source>
        <dbReference type="SAM" id="SignalP"/>
    </source>
</evidence>
<accession>A0A5J4NPW4</accession>
<evidence type="ECO:0000256" key="5">
    <source>
        <dbReference type="ARBA" id="ARBA00022687"/>
    </source>
</evidence>
<evidence type="ECO:0000256" key="8">
    <source>
        <dbReference type="ARBA" id="ARBA00023157"/>
    </source>
</evidence>
<evidence type="ECO:0000256" key="9">
    <source>
        <dbReference type="PROSITE-ProRule" id="PRU00090"/>
    </source>
</evidence>
<keyword evidence="5" id="KW-0879">Wnt signaling pathway</keyword>
<dbReference type="Proteomes" id="UP000324629">
    <property type="component" value="Unassembled WGS sequence"/>
</dbReference>
<evidence type="ECO:0000256" key="4">
    <source>
        <dbReference type="ARBA" id="ARBA00022525"/>
    </source>
</evidence>
<evidence type="ECO:0000256" key="3">
    <source>
        <dbReference type="ARBA" id="ARBA00022473"/>
    </source>
</evidence>
<feature type="domain" description="FZ" evidence="12">
    <location>
        <begin position="57"/>
        <end position="179"/>
    </location>
</feature>
<comment type="caution">
    <text evidence="13">The sequence shown here is derived from an EMBL/GenBank/DDBJ whole genome shotgun (WGS) entry which is preliminary data.</text>
</comment>
<reference evidence="13 14" key="1">
    <citation type="journal article" date="2019" name="Gigascience">
        <title>Whole-genome sequence of the oriental lung fluke Paragonimus westermani.</title>
        <authorList>
            <person name="Oey H."/>
            <person name="Zakrzewski M."/>
            <person name="Narain K."/>
            <person name="Devi K.R."/>
            <person name="Agatsuma T."/>
            <person name="Nawaratna S."/>
            <person name="Gobert G.N."/>
            <person name="Jones M.K."/>
            <person name="Ragan M.A."/>
            <person name="McManus D.P."/>
            <person name="Krause L."/>
        </authorList>
    </citation>
    <scope>NUCLEOTIDE SEQUENCE [LARGE SCALE GENOMIC DNA]</scope>
    <source>
        <strain evidence="13 14">IND2009</strain>
    </source>
</reference>
<dbReference type="InterPro" id="IPR020067">
    <property type="entry name" value="Frizzled_dom"/>
</dbReference>